<dbReference type="PANTHER" id="PTHR43078:SF6">
    <property type="entry name" value="UDP-GLUCURONIC ACID DECARBOXYLASE 1"/>
    <property type="match status" value="1"/>
</dbReference>
<evidence type="ECO:0000256" key="3">
    <source>
        <dbReference type="ARBA" id="ARBA00023027"/>
    </source>
</evidence>
<dbReference type="SUPFAM" id="SSF51735">
    <property type="entry name" value="NAD(P)-binding Rossmann-fold domains"/>
    <property type="match status" value="1"/>
</dbReference>
<dbReference type="Pfam" id="PF01370">
    <property type="entry name" value="Epimerase"/>
    <property type="match status" value="1"/>
</dbReference>
<keyword evidence="3" id="KW-0520">NAD</keyword>
<keyword evidence="2" id="KW-0210">Decarboxylase</keyword>
<evidence type="ECO:0000313" key="6">
    <source>
        <dbReference type="EMBL" id="GAH36063.1"/>
    </source>
</evidence>
<accession>X1GSU1</accession>
<feature type="domain" description="NAD-dependent epimerase/dehydratase" evidence="5">
    <location>
        <begin position="32"/>
        <end position="135"/>
    </location>
</feature>
<evidence type="ECO:0000256" key="4">
    <source>
        <dbReference type="ARBA" id="ARBA00023239"/>
    </source>
</evidence>
<organism evidence="6">
    <name type="scientific">marine sediment metagenome</name>
    <dbReference type="NCBI Taxonomy" id="412755"/>
    <lineage>
        <taxon>unclassified sequences</taxon>
        <taxon>metagenomes</taxon>
        <taxon>ecological metagenomes</taxon>
    </lineage>
</organism>
<dbReference type="GO" id="GO:0005737">
    <property type="term" value="C:cytoplasm"/>
    <property type="evidence" value="ECO:0007669"/>
    <property type="project" value="TreeGrafter"/>
</dbReference>
<keyword evidence="4" id="KW-0456">Lyase</keyword>
<evidence type="ECO:0000259" key="5">
    <source>
        <dbReference type="Pfam" id="PF01370"/>
    </source>
</evidence>
<dbReference type="InterPro" id="IPR001509">
    <property type="entry name" value="Epimerase_deHydtase"/>
</dbReference>
<comment type="caution">
    <text evidence="6">The sequence shown here is derived from an EMBL/GenBank/DDBJ whole genome shotgun (WGS) entry which is preliminary data.</text>
</comment>
<comment type="cofactor">
    <cofactor evidence="1">
        <name>NAD(+)</name>
        <dbReference type="ChEBI" id="CHEBI:57540"/>
    </cofactor>
</comment>
<dbReference type="Gene3D" id="3.90.25.10">
    <property type="entry name" value="UDP-galactose 4-epimerase, domain 1"/>
    <property type="match status" value="1"/>
</dbReference>
<dbReference type="GO" id="GO:0070403">
    <property type="term" value="F:NAD+ binding"/>
    <property type="evidence" value="ECO:0007669"/>
    <property type="project" value="InterPro"/>
</dbReference>
<dbReference type="AlphaFoldDB" id="X1GSU1"/>
<dbReference type="InterPro" id="IPR044516">
    <property type="entry name" value="UXS-like"/>
</dbReference>
<dbReference type="InterPro" id="IPR036291">
    <property type="entry name" value="NAD(P)-bd_dom_sf"/>
</dbReference>
<dbReference type="GO" id="GO:0048040">
    <property type="term" value="F:UDP-glucuronate decarboxylase activity"/>
    <property type="evidence" value="ECO:0007669"/>
    <property type="project" value="TreeGrafter"/>
</dbReference>
<gene>
    <name evidence="6" type="ORF">S03H2_18086</name>
</gene>
<proteinExistence type="predicted"/>
<dbReference type="PANTHER" id="PTHR43078">
    <property type="entry name" value="UDP-GLUCURONIC ACID DECARBOXYLASE-RELATED"/>
    <property type="match status" value="1"/>
</dbReference>
<sequence length="208" mass="23624">MDKQFSFGTVFSEDDLSLESKNQDPKFRFKISINPDGGYGLAKLLAEIQLNLMKDAKVSIARIFNVYGENEPIGERAHMVFDLLRKAISYPKEEFTVWGDGNQTRDYVYVSDCVDSLVKFEEKISEISPLTVNIGSGKATSIKEIAEEIIKLSGKDIKPIYDLKQPVGPLSRTANINRAETLLNWRPEVSIDEGLKRTYLWVQKKLTR</sequence>
<dbReference type="Gene3D" id="3.40.50.720">
    <property type="entry name" value="NAD(P)-binding Rossmann-like Domain"/>
    <property type="match status" value="1"/>
</dbReference>
<reference evidence="6" key="1">
    <citation type="journal article" date="2014" name="Front. Microbiol.">
        <title>High frequency of phylogenetically diverse reductive dehalogenase-homologous genes in deep subseafloor sedimentary metagenomes.</title>
        <authorList>
            <person name="Kawai M."/>
            <person name="Futagami T."/>
            <person name="Toyoda A."/>
            <person name="Takaki Y."/>
            <person name="Nishi S."/>
            <person name="Hori S."/>
            <person name="Arai W."/>
            <person name="Tsubouchi T."/>
            <person name="Morono Y."/>
            <person name="Uchiyama I."/>
            <person name="Ito T."/>
            <person name="Fujiyama A."/>
            <person name="Inagaki F."/>
            <person name="Takami H."/>
        </authorList>
    </citation>
    <scope>NUCLEOTIDE SEQUENCE</scope>
    <source>
        <strain evidence="6">Expedition CK06-06</strain>
    </source>
</reference>
<evidence type="ECO:0000256" key="2">
    <source>
        <dbReference type="ARBA" id="ARBA00022793"/>
    </source>
</evidence>
<protein>
    <recommendedName>
        <fullName evidence="5">NAD-dependent epimerase/dehydratase domain-containing protein</fullName>
    </recommendedName>
</protein>
<dbReference type="EMBL" id="BARU01009364">
    <property type="protein sequence ID" value="GAH36063.1"/>
    <property type="molecule type" value="Genomic_DNA"/>
</dbReference>
<name>X1GSU1_9ZZZZ</name>
<evidence type="ECO:0000256" key="1">
    <source>
        <dbReference type="ARBA" id="ARBA00001911"/>
    </source>
</evidence>
<dbReference type="GO" id="GO:0042732">
    <property type="term" value="P:D-xylose metabolic process"/>
    <property type="evidence" value="ECO:0007669"/>
    <property type="project" value="InterPro"/>
</dbReference>